<dbReference type="AlphaFoldDB" id="A0A5A7MTX1"/>
<dbReference type="Proteomes" id="UP000325187">
    <property type="component" value="Unassembled WGS sequence"/>
</dbReference>
<reference evidence="5 6" key="1">
    <citation type="submission" date="2019-09" db="EMBL/GenBank/DDBJ databases">
        <title>NBRP : Genome information of microbial organism related human and environment.</title>
        <authorList>
            <person name="Hattori M."/>
            <person name="Oshima K."/>
            <person name="Inaba H."/>
            <person name="Suda W."/>
            <person name="Sakamoto M."/>
            <person name="Iino T."/>
            <person name="Kitahara M."/>
            <person name="Oshida Y."/>
            <person name="Iida T."/>
            <person name="Kudo T."/>
            <person name="Itoh T."/>
            <person name="Ohkuma M."/>
        </authorList>
    </citation>
    <scope>NUCLEOTIDE SEQUENCE [LARGE SCALE GENOMIC DNA]</scope>
    <source>
        <strain evidence="3 5">Hi-2</strain>
        <strain evidence="4 6">Mie-1</strain>
    </source>
</reference>
<accession>A0A5A7MM78</accession>
<feature type="compositionally biased region" description="Polar residues" evidence="1">
    <location>
        <begin position="1"/>
        <end position="19"/>
    </location>
</feature>
<gene>
    <name evidence="3" type="ORF">JCM17844_07590</name>
    <name evidence="4" type="ORF">JCM17845_00760</name>
</gene>
<proteinExistence type="predicted"/>
<evidence type="ECO:0000256" key="1">
    <source>
        <dbReference type="SAM" id="MobiDB-lite"/>
    </source>
</evidence>
<dbReference type="RefSeq" id="WP_149999682.1">
    <property type="nucleotide sequence ID" value="NZ_BKCL01000002.1"/>
</dbReference>
<name>A0A5A7MTX1_9PROT</name>
<feature type="transmembrane region" description="Helical" evidence="2">
    <location>
        <begin position="31"/>
        <end position="55"/>
    </location>
</feature>
<keyword evidence="2" id="KW-1133">Transmembrane helix</keyword>
<dbReference type="EMBL" id="BKCL01000002">
    <property type="protein sequence ID" value="GEQ97122.1"/>
    <property type="molecule type" value="Genomic_DNA"/>
</dbReference>
<evidence type="ECO:0000313" key="6">
    <source>
        <dbReference type="Proteomes" id="UP000325187"/>
    </source>
</evidence>
<feature type="region of interest" description="Disordered" evidence="1">
    <location>
        <begin position="1"/>
        <end position="20"/>
    </location>
</feature>
<keyword evidence="2" id="KW-0812">Transmembrane</keyword>
<evidence type="ECO:0000313" key="5">
    <source>
        <dbReference type="Proteomes" id="UP000322084"/>
    </source>
</evidence>
<dbReference type="Proteomes" id="UP000322084">
    <property type="component" value="Unassembled WGS sequence"/>
</dbReference>
<evidence type="ECO:0000313" key="4">
    <source>
        <dbReference type="EMBL" id="GEQ99452.1"/>
    </source>
</evidence>
<comment type="caution">
    <text evidence="4">The sequence shown here is derived from an EMBL/GenBank/DDBJ whole genome shotgun (WGS) entry which is preliminary data.</text>
</comment>
<sequence>MAETKTMTVQNLDENPNHQSRLDRLGRHRTAILVMGAVGFLMLLAFLGLLGTILYKMSVGGESGDQAAAVAAGLSASLDGGYLSRRL</sequence>
<protein>
    <submittedName>
        <fullName evidence="4">Uncharacterized protein</fullName>
    </submittedName>
</protein>
<organism evidence="4 6">
    <name type="scientific">Iodidimonas gelatinilytica</name>
    <dbReference type="NCBI Taxonomy" id="1236966"/>
    <lineage>
        <taxon>Bacteria</taxon>
        <taxon>Pseudomonadati</taxon>
        <taxon>Pseudomonadota</taxon>
        <taxon>Alphaproteobacteria</taxon>
        <taxon>Iodidimonadales</taxon>
        <taxon>Iodidimonadaceae</taxon>
        <taxon>Iodidimonas</taxon>
    </lineage>
</organism>
<keyword evidence="6" id="KW-1185">Reference proteome</keyword>
<accession>A0A5A7MTX1</accession>
<dbReference type="EMBL" id="BKCM01000001">
    <property type="protein sequence ID" value="GEQ99452.1"/>
    <property type="molecule type" value="Genomic_DNA"/>
</dbReference>
<evidence type="ECO:0000256" key="2">
    <source>
        <dbReference type="SAM" id="Phobius"/>
    </source>
</evidence>
<evidence type="ECO:0000313" key="3">
    <source>
        <dbReference type="EMBL" id="GEQ97122.1"/>
    </source>
</evidence>
<keyword evidence="2" id="KW-0472">Membrane</keyword>